<feature type="domain" description="Glycoside hydrolase family 9" evidence="10">
    <location>
        <begin position="26"/>
        <end position="248"/>
    </location>
</feature>
<dbReference type="PANTHER" id="PTHR22298">
    <property type="entry name" value="ENDO-1,4-BETA-GLUCANASE"/>
    <property type="match status" value="1"/>
</dbReference>
<proteinExistence type="inferred from homology"/>
<dbReference type="GO" id="GO:0008810">
    <property type="term" value="F:cellulase activity"/>
    <property type="evidence" value="ECO:0007669"/>
    <property type="project" value="UniProtKB-EC"/>
</dbReference>
<comment type="caution">
    <text evidence="11">The sequence shown here is derived from an EMBL/GenBank/DDBJ whole genome shotgun (WGS) entry which is preliminary data.</text>
</comment>
<dbReference type="GO" id="GO:0030245">
    <property type="term" value="P:cellulose catabolic process"/>
    <property type="evidence" value="ECO:0007669"/>
    <property type="project" value="UniProtKB-KW"/>
</dbReference>
<keyword evidence="7 8" id="KW-0624">Polysaccharide degradation</keyword>
<keyword evidence="4 9" id="KW-0136">Cellulose degradation</keyword>
<keyword evidence="5 8" id="KW-0119">Carbohydrate metabolism</keyword>
<keyword evidence="3 8" id="KW-0378">Hydrolase</keyword>
<dbReference type="OMA" id="VGQGVCP"/>
<evidence type="ECO:0000256" key="5">
    <source>
        <dbReference type="ARBA" id="ARBA00023277"/>
    </source>
</evidence>
<evidence type="ECO:0000256" key="3">
    <source>
        <dbReference type="ARBA" id="ARBA00022801"/>
    </source>
</evidence>
<dbReference type="InterPro" id="IPR018221">
    <property type="entry name" value="Glyco_hydro_9_His_AS"/>
</dbReference>
<evidence type="ECO:0000256" key="4">
    <source>
        <dbReference type="ARBA" id="ARBA00023001"/>
    </source>
</evidence>
<name>A0AA38G2K0_TAXCH</name>
<dbReference type="Pfam" id="PF00759">
    <property type="entry name" value="Glyco_hydro_9"/>
    <property type="match status" value="2"/>
</dbReference>
<keyword evidence="12" id="KW-1185">Reference proteome</keyword>
<organism evidence="11 12">
    <name type="scientific">Taxus chinensis</name>
    <name type="common">Chinese yew</name>
    <name type="synonym">Taxus wallichiana var. chinensis</name>
    <dbReference type="NCBI Taxonomy" id="29808"/>
    <lineage>
        <taxon>Eukaryota</taxon>
        <taxon>Viridiplantae</taxon>
        <taxon>Streptophyta</taxon>
        <taxon>Embryophyta</taxon>
        <taxon>Tracheophyta</taxon>
        <taxon>Spermatophyta</taxon>
        <taxon>Pinopsida</taxon>
        <taxon>Pinidae</taxon>
        <taxon>Conifers II</taxon>
        <taxon>Cupressales</taxon>
        <taxon>Taxaceae</taxon>
        <taxon>Taxus</taxon>
    </lineage>
</organism>
<evidence type="ECO:0000313" key="12">
    <source>
        <dbReference type="Proteomes" id="UP000824469"/>
    </source>
</evidence>
<evidence type="ECO:0000256" key="7">
    <source>
        <dbReference type="ARBA" id="ARBA00023326"/>
    </source>
</evidence>
<dbReference type="SUPFAM" id="SSF48208">
    <property type="entry name" value="Six-hairpin glycosidases"/>
    <property type="match status" value="1"/>
</dbReference>
<evidence type="ECO:0000256" key="2">
    <source>
        <dbReference type="ARBA" id="ARBA00007072"/>
    </source>
</evidence>
<keyword evidence="9" id="KW-0732">Signal</keyword>
<dbReference type="Gene3D" id="1.50.10.10">
    <property type="match status" value="2"/>
</dbReference>
<evidence type="ECO:0000256" key="6">
    <source>
        <dbReference type="ARBA" id="ARBA00023295"/>
    </source>
</evidence>
<dbReference type="InterPro" id="IPR008928">
    <property type="entry name" value="6-hairpin_glycosidase_sf"/>
</dbReference>
<feature type="signal peptide" evidence="9">
    <location>
        <begin position="1"/>
        <end position="20"/>
    </location>
</feature>
<comment type="catalytic activity">
    <reaction evidence="1 9">
        <text>Endohydrolysis of (1-&gt;4)-beta-D-glucosidic linkages in cellulose, lichenin and cereal beta-D-glucans.</text>
        <dbReference type="EC" id="3.2.1.4"/>
    </reaction>
</comment>
<dbReference type="PROSITE" id="PS00592">
    <property type="entry name" value="GH9_2"/>
    <property type="match status" value="1"/>
</dbReference>
<evidence type="ECO:0000313" key="11">
    <source>
        <dbReference type="EMBL" id="KAH9314038.1"/>
    </source>
</evidence>
<sequence length="451" mass="49403">MKMVTAILVFLMLFAPPCSSSAMPDYKDALSKSILFFEGQRSGKLPPNQRLKWRKDSALHDGSEENVDLVGGYYDAGDNVKFGLPMAFSITMLGWSVIEYGRFMGSDLNHAMDAIRWGTDYLLKATAHPGTVYVQVGDPNADHSCWERPEDMDTPRTVYKITKDNPGSEVAAETAAALAAASIVFKKSDPAYAHLLLQSAIKVSNNGCIDSANLFLEDGFNNKYRASYTGDVPGACPFYCSSNGFNDFLSAKLNSTQEFKKNADNFMCWLLPEISNAHVSFTPGGLIYKSKASNMQGVTANSFLLLTYASYLGHSHQVISCGNVQVTSTTLRAAAKRQVDYILGDNPKKISYMVGYGHNFPRYIHHRASSLPSITKDPNHIKCNEGFTDYFYKEIPNLNILMGAVVGGPDVNDQYVDTRLNAGEAEPTTYINAPLVGALASLKGHPKVVEV</sequence>
<feature type="active site" evidence="8">
    <location>
        <position position="365"/>
    </location>
</feature>
<dbReference type="InterPro" id="IPR001701">
    <property type="entry name" value="Glyco_hydro_9"/>
</dbReference>
<dbReference type="AlphaFoldDB" id="A0AA38G2K0"/>
<keyword evidence="6 8" id="KW-0326">Glycosidase</keyword>
<dbReference type="Proteomes" id="UP000824469">
    <property type="component" value="Unassembled WGS sequence"/>
</dbReference>
<evidence type="ECO:0000256" key="9">
    <source>
        <dbReference type="RuleBase" id="RU361166"/>
    </source>
</evidence>
<gene>
    <name evidence="11" type="ORF">KI387_022665</name>
</gene>
<reference evidence="11 12" key="1">
    <citation type="journal article" date="2021" name="Nat. Plants">
        <title>The Taxus genome provides insights into paclitaxel biosynthesis.</title>
        <authorList>
            <person name="Xiong X."/>
            <person name="Gou J."/>
            <person name="Liao Q."/>
            <person name="Li Y."/>
            <person name="Zhou Q."/>
            <person name="Bi G."/>
            <person name="Li C."/>
            <person name="Du R."/>
            <person name="Wang X."/>
            <person name="Sun T."/>
            <person name="Guo L."/>
            <person name="Liang H."/>
            <person name="Lu P."/>
            <person name="Wu Y."/>
            <person name="Zhang Z."/>
            <person name="Ro D.K."/>
            <person name="Shang Y."/>
            <person name="Huang S."/>
            <person name="Yan J."/>
        </authorList>
    </citation>
    <scope>NUCLEOTIDE SEQUENCE [LARGE SCALE GENOMIC DNA]</scope>
    <source>
        <strain evidence="11">Ta-2019</strain>
    </source>
</reference>
<feature type="domain" description="Glycoside hydrolase family 9" evidence="10">
    <location>
        <begin position="255"/>
        <end position="439"/>
    </location>
</feature>
<evidence type="ECO:0000256" key="8">
    <source>
        <dbReference type="PROSITE-ProRule" id="PRU10059"/>
    </source>
</evidence>
<protein>
    <recommendedName>
        <fullName evidence="9">Endoglucanase</fullName>
        <ecNumber evidence="9">3.2.1.4</ecNumber>
    </recommendedName>
</protein>
<dbReference type="EMBL" id="JAHRHJ020000005">
    <property type="protein sequence ID" value="KAH9314038.1"/>
    <property type="molecule type" value="Genomic_DNA"/>
</dbReference>
<evidence type="ECO:0000259" key="10">
    <source>
        <dbReference type="Pfam" id="PF00759"/>
    </source>
</evidence>
<dbReference type="EC" id="3.2.1.4" evidence="9"/>
<feature type="chain" id="PRO_5041489768" description="Endoglucanase" evidence="9">
    <location>
        <begin position="21"/>
        <end position="451"/>
    </location>
</feature>
<comment type="similarity">
    <text evidence="2 8 9">Belongs to the glycosyl hydrolase 9 (cellulase E) family.</text>
</comment>
<accession>A0AA38G2K0</accession>
<dbReference type="InterPro" id="IPR012341">
    <property type="entry name" value="6hp_glycosidase-like_sf"/>
</dbReference>
<evidence type="ECO:0000256" key="1">
    <source>
        <dbReference type="ARBA" id="ARBA00000966"/>
    </source>
</evidence>